<name>A0AAE0WXC3_9PEZI</name>
<accession>A0AAE0WXC3</accession>
<reference evidence="2" key="1">
    <citation type="submission" date="2023-07" db="EMBL/GenBank/DDBJ databases">
        <title>Black Yeasts Isolated from many extreme environments.</title>
        <authorList>
            <person name="Coleine C."/>
            <person name="Stajich J.E."/>
            <person name="Selbmann L."/>
        </authorList>
    </citation>
    <scope>NUCLEOTIDE SEQUENCE</scope>
    <source>
        <strain evidence="2">CCFEE 5485</strain>
    </source>
</reference>
<evidence type="ECO:0000313" key="3">
    <source>
        <dbReference type="Proteomes" id="UP001274830"/>
    </source>
</evidence>
<sequence>MATSKNNNHSKQKASSKSSNAERTSASTTQNSSHRYLQNQQVSAIESWKDHIPVARKDSVTAEPEQDDAVVQAYLKAKMALFDVMAPRQHTVNGSMPVMR</sequence>
<keyword evidence="3" id="KW-1185">Reference proteome</keyword>
<evidence type="ECO:0000256" key="1">
    <source>
        <dbReference type="SAM" id="MobiDB-lite"/>
    </source>
</evidence>
<protein>
    <submittedName>
        <fullName evidence="2">Uncharacterized protein</fullName>
    </submittedName>
</protein>
<organism evidence="2 3">
    <name type="scientific">Recurvomyces mirabilis</name>
    <dbReference type="NCBI Taxonomy" id="574656"/>
    <lineage>
        <taxon>Eukaryota</taxon>
        <taxon>Fungi</taxon>
        <taxon>Dikarya</taxon>
        <taxon>Ascomycota</taxon>
        <taxon>Pezizomycotina</taxon>
        <taxon>Dothideomycetes</taxon>
        <taxon>Dothideomycetidae</taxon>
        <taxon>Mycosphaerellales</taxon>
        <taxon>Teratosphaeriaceae</taxon>
        <taxon>Recurvomyces</taxon>
    </lineage>
</organism>
<proteinExistence type="predicted"/>
<dbReference type="AlphaFoldDB" id="A0AAE0WXC3"/>
<evidence type="ECO:0000313" key="2">
    <source>
        <dbReference type="EMBL" id="KAK3679754.1"/>
    </source>
</evidence>
<feature type="compositionally biased region" description="Polar residues" evidence="1">
    <location>
        <begin position="21"/>
        <end position="44"/>
    </location>
</feature>
<gene>
    <name evidence="2" type="ORF">LTR78_000130</name>
</gene>
<dbReference type="EMBL" id="JAUTXT010000001">
    <property type="protein sequence ID" value="KAK3679754.1"/>
    <property type="molecule type" value="Genomic_DNA"/>
</dbReference>
<feature type="region of interest" description="Disordered" evidence="1">
    <location>
        <begin position="1"/>
        <end position="44"/>
    </location>
</feature>
<dbReference type="Proteomes" id="UP001274830">
    <property type="component" value="Unassembled WGS sequence"/>
</dbReference>
<comment type="caution">
    <text evidence="2">The sequence shown here is derived from an EMBL/GenBank/DDBJ whole genome shotgun (WGS) entry which is preliminary data.</text>
</comment>